<dbReference type="GO" id="GO:0006952">
    <property type="term" value="P:defense response"/>
    <property type="evidence" value="ECO:0007669"/>
    <property type="project" value="UniProtKB-ARBA"/>
</dbReference>
<evidence type="ECO:0000256" key="6">
    <source>
        <dbReference type="ARBA" id="ARBA00022729"/>
    </source>
</evidence>
<evidence type="ECO:0000259" key="13">
    <source>
        <dbReference type="Pfam" id="PF08263"/>
    </source>
</evidence>
<keyword evidence="10" id="KW-0325">Glycoprotein</keyword>
<proteinExistence type="inferred from homology"/>
<dbReference type="SMART" id="SM00369">
    <property type="entry name" value="LRR_TYP"/>
    <property type="match status" value="10"/>
</dbReference>
<keyword evidence="8 11" id="KW-1133">Transmembrane helix</keyword>
<dbReference type="GO" id="GO:0005886">
    <property type="term" value="C:plasma membrane"/>
    <property type="evidence" value="ECO:0007669"/>
    <property type="project" value="UniProtKB-SubCell"/>
</dbReference>
<dbReference type="GO" id="GO:0051707">
    <property type="term" value="P:response to other organism"/>
    <property type="evidence" value="ECO:0007669"/>
    <property type="project" value="UniProtKB-ARBA"/>
</dbReference>
<dbReference type="Pfam" id="PF13855">
    <property type="entry name" value="LRR_8"/>
    <property type="match status" value="1"/>
</dbReference>
<keyword evidence="6 12" id="KW-0732">Signal</keyword>
<organism evidence="14 15">
    <name type="scientific">Handroanthus impetiginosus</name>
    <dbReference type="NCBI Taxonomy" id="429701"/>
    <lineage>
        <taxon>Eukaryota</taxon>
        <taxon>Viridiplantae</taxon>
        <taxon>Streptophyta</taxon>
        <taxon>Embryophyta</taxon>
        <taxon>Tracheophyta</taxon>
        <taxon>Spermatophyta</taxon>
        <taxon>Magnoliopsida</taxon>
        <taxon>eudicotyledons</taxon>
        <taxon>Gunneridae</taxon>
        <taxon>Pentapetalae</taxon>
        <taxon>asterids</taxon>
        <taxon>lamiids</taxon>
        <taxon>Lamiales</taxon>
        <taxon>Bignoniaceae</taxon>
        <taxon>Crescentiina</taxon>
        <taxon>Tabebuia alliance</taxon>
        <taxon>Handroanthus</taxon>
    </lineage>
</organism>
<evidence type="ECO:0000256" key="7">
    <source>
        <dbReference type="ARBA" id="ARBA00022737"/>
    </source>
</evidence>
<dbReference type="PANTHER" id="PTHR48063:SF101">
    <property type="entry name" value="LRR RECEPTOR-LIKE SERINE_THREONINE-PROTEIN KINASE FLS2"/>
    <property type="match status" value="1"/>
</dbReference>
<keyword evidence="9 11" id="KW-0472">Membrane</keyword>
<feature type="transmembrane region" description="Helical" evidence="11">
    <location>
        <begin position="932"/>
        <end position="952"/>
    </location>
</feature>
<dbReference type="EC" id="2.7.11.1" evidence="14"/>
<dbReference type="STRING" id="429701.A0A2G9GID1"/>
<dbReference type="FunFam" id="3.80.10.10:FF:000095">
    <property type="entry name" value="LRR receptor-like serine/threonine-protein kinase GSO1"/>
    <property type="match status" value="1"/>
</dbReference>
<dbReference type="PANTHER" id="PTHR48063">
    <property type="entry name" value="LRR RECEPTOR-LIKE KINASE"/>
    <property type="match status" value="1"/>
</dbReference>
<evidence type="ECO:0000256" key="4">
    <source>
        <dbReference type="ARBA" id="ARBA00022614"/>
    </source>
</evidence>
<dbReference type="Proteomes" id="UP000231279">
    <property type="component" value="Unassembled WGS sequence"/>
</dbReference>
<reference evidence="15" key="1">
    <citation type="journal article" date="2018" name="Gigascience">
        <title>Genome assembly of the Pink Ipe (Handroanthus impetiginosus, Bignoniaceae), a highly valued, ecologically keystone Neotropical timber forest tree.</title>
        <authorList>
            <person name="Silva-Junior O.B."/>
            <person name="Grattapaglia D."/>
            <person name="Novaes E."/>
            <person name="Collevatti R.G."/>
        </authorList>
    </citation>
    <scope>NUCLEOTIDE SEQUENCE [LARGE SCALE GENOMIC DNA]</scope>
    <source>
        <strain evidence="15">cv. UFG-1</strain>
    </source>
</reference>
<comment type="subcellular location">
    <subcellularLocation>
        <location evidence="1">Cell membrane</location>
        <topology evidence="1">Single-pass type I membrane protein</topology>
    </subcellularLocation>
</comment>
<dbReference type="Pfam" id="PF00560">
    <property type="entry name" value="LRR_1"/>
    <property type="match status" value="6"/>
</dbReference>
<dbReference type="InterPro" id="IPR003591">
    <property type="entry name" value="Leu-rich_rpt_typical-subtyp"/>
</dbReference>
<evidence type="ECO:0000256" key="1">
    <source>
        <dbReference type="ARBA" id="ARBA00004251"/>
    </source>
</evidence>
<feature type="domain" description="Leucine-rich repeat-containing N-terminal plant-type" evidence="13">
    <location>
        <begin position="29"/>
        <end position="70"/>
    </location>
</feature>
<keyword evidence="3" id="KW-1003">Cell membrane</keyword>
<sequence>MKFLKLLSLLLLLLHSPKGDSASKIRCLETERQALLKFKHELVDTSGRLSSWGYEEHKRDCCKWGGVYCDNETSHVIRLDLNADPTRYYDAYLAHFDYAPLKGNVSTSLLELRQLQYLDLSYNDFEYVPIPKFIGSLNKLRYLYLHSANFWGPIPHHLGNLSKLLALDLSSNWNCYSESLDWVSHLHSLEFLDLSSTNLSNATTCLQAVSKLNSIRTLLLSDCGLQDIPPSSFPSKINASTPLTTLDLAHNSFKVSTLALIYWFSNFSNNGLTSIYFGGNRMPGPLPDVFASMTSLARLSLYETGLEGGIPNYFGNMNNLTYLDLSGNNLSGELSELTMNLSGPIQEKLEHLNLGDNSICGSFSNMSRFSSLQDLYLSENQLNGSILKGYLKLPHLLELDLSSNKLIGSVPDLSFSSSLEYLALDDNKLNGTLPESIGRLSKLRALFIASNSLKGTITEDFMSNLSQLWGLDLSSNPSLILKFNPHWVPLFQLLYLRLRHCILGPHFLSWLKTQRQLSYIDISSARISDNIPSWFAENVALDFIYLNVSNNQITGVFPGFSIFNSSPPTRRILDLSRNDISGSINFLCHARDWDLIDLSNNHFFGHIPDCFSDFESLRFLNLANNNFSGKIPHSFGSLSALSLLYLRNNSLSGELPTSMANLTNLMMIDVGGNRLTGKIPYWIGDQLSELKVLILRFNEFYGSIPSSLCGLVHIQILDLSSNKISGVIPNCVYQYFAMTEKKNESMPIMDHNTSIYGYPLGEVYHFQSAYFMWKGKEVKYVNNLGLVEIIDLSNNNLVGQIPSNITKLVGLVGLNFSTNNLSGPIPCNIGDLKSLDFLDFSRNHLSGSIPVGLGELTLGVLNLSYNNLAGKIPPIPQLQTYESAYIGNPDLCGCPLNKSCPGDESPHQDPNSGNNAMNYKEFEDDKFVTGEFYIALGVGFLVGFWGIFGTMLKTLFIEGWR</sequence>
<dbReference type="FunFam" id="3.80.10.10:FF:000111">
    <property type="entry name" value="LRR receptor-like serine/threonine-protein kinase ERECTA"/>
    <property type="match status" value="1"/>
</dbReference>
<comment type="similarity">
    <text evidence="2">Belongs to the RLP family.</text>
</comment>
<dbReference type="PRINTS" id="PR00019">
    <property type="entry name" value="LEURICHRPT"/>
</dbReference>
<dbReference type="InterPro" id="IPR046956">
    <property type="entry name" value="RLP23-like"/>
</dbReference>
<protein>
    <submittedName>
        <fullName evidence="14">Leucine-rich repeat protein</fullName>
        <ecNumber evidence="14">2.7.11.1</ecNumber>
    </submittedName>
</protein>
<keyword evidence="15" id="KW-1185">Reference proteome</keyword>
<gene>
    <name evidence="14" type="ORF">CDL12_22692</name>
</gene>
<evidence type="ECO:0000256" key="5">
    <source>
        <dbReference type="ARBA" id="ARBA00022692"/>
    </source>
</evidence>
<dbReference type="AlphaFoldDB" id="A0A2G9GID1"/>
<dbReference type="OrthoDB" id="8731593at2759"/>
<dbReference type="GO" id="GO:0004674">
    <property type="term" value="F:protein serine/threonine kinase activity"/>
    <property type="evidence" value="ECO:0007669"/>
    <property type="project" value="UniProtKB-EC"/>
</dbReference>
<evidence type="ECO:0000313" key="15">
    <source>
        <dbReference type="Proteomes" id="UP000231279"/>
    </source>
</evidence>
<evidence type="ECO:0000256" key="12">
    <source>
        <dbReference type="SAM" id="SignalP"/>
    </source>
</evidence>
<dbReference type="PROSITE" id="PS51450">
    <property type="entry name" value="LRR"/>
    <property type="match status" value="3"/>
</dbReference>
<evidence type="ECO:0000256" key="9">
    <source>
        <dbReference type="ARBA" id="ARBA00023136"/>
    </source>
</evidence>
<dbReference type="SUPFAM" id="SSF52058">
    <property type="entry name" value="L domain-like"/>
    <property type="match status" value="3"/>
</dbReference>
<dbReference type="Gene3D" id="3.80.10.10">
    <property type="entry name" value="Ribonuclease Inhibitor"/>
    <property type="match status" value="4"/>
</dbReference>
<keyword evidence="4" id="KW-0433">Leucine-rich repeat</keyword>
<keyword evidence="7" id="KW-0677">Repeat</keyword>
<evidence type="ECO:0000256" key="3">
    <source>
        <dbReference type="ARBA" id="ARBA00022475"/>
    </source>
</evidence>
<feature type="signal peptide" evidence="12">
    <location>
        <begin position="1"/>
        <end position="22"/>
    </location>
</feature>
<evidence type="ECO:0000256" key="2">
    <source>
        <dbReference type="ARBA" id="ARBA00009592"/>
    </source>
</evidence>
<name>A0A2G9GID1_9LAMI</name>
<comment type="caution">
    <text evidence="14">The sequence shown here is derived from an EMBL/GenBank/DDBJ whole genome shotgun (WGS) entry which is preliminary data.</text>
</comment>
<keyword evidence="5 11" id="KW-0812">Transmembrane</keyword>
<evidence type="ECO:0000256" key="11">
    <source>
        <dbReference type="SAM" id="Phobius"/>
    </source>
</evidence>
<evidence type="ECO:0000256" key="8">
    <source>
        <dbReference type="ARBA" id="ARBA00022989"/>
    </source>
</evidence>
<dbReference type="Pfam" id="PF08263">
    <property type="entry name" value="LRRNT_2"/>
    <property type="match status" value="1"/>
</dbReference>
<evidence type="ECO:0000256" key="10">
    <source>
        <dbReference type="ARBA" id="ARBA00023180"/>
    </source>
</evidence>
<dbReference type="EMBL" id="NKXS01005016">
    <property type="protein sequence ID" value="PIN04770.1"/>
    <property type="molecule type" value="Genomic_DNA"/>
</dbReference>
<accession>A0A2G9GID1</accession>
<dbReference type="InterPro" id="IPR013210">
    <property type="entry name" value="LRR_N_plant-typ"/>
</dbReference>
<dbReference type="InterPro" id="IPR032675">
    <property type="entry name" value="LRR_dom_sf"/>
</dbReference>
<dbReference type="InterPro" id="IPR001611">
    <property type="entry name" value="Leu-rich_rpt"/>
</dbReference>
<feature type="chain" id="PRO_5013722040" evidence="12">
    <location>
        <begin position="23"/>
        <end position="961"/>
    </location>
</feature>
<keyword evidence="14" id="KW-0808">Transferase</keyword>
<evidence type="ECO:0000313" key="14">
    <source>
        <dbReference type="EMBL" id="PIN04770.1"/>
    </source>
</evidence>